<accession>T1B7R1</accession>
<keyword evidence="6" id="KW-0436">Ligase</keyword>
<reference evidence="6" key="2">
    <citation type="journal article" date="2014" name="ISME J.">
        <title>Microbial stratification in low pH oxic and suboxic macroscopic growths along an acid mine drainage.</title>
        <authorList>
            <person name="Mendez-Garcia C."/>
            <person name="Mesa V."/>
            <person name="Sprenger R.R."/>
            <person name="Richter M."/>
            <person name="Diez M.S."/>
            <person name="Solano J."/>
            <person name="Bargiela R."/>
            <person name="Golyshina O.V."/>
            <person name="Manteca A."/>
            <person name="Ramos J.L."/>
            <person name="Gallego J.R."/>
            <person name="Llorente I."/>
            <person name="Martins Dos Santos V.A."/>
            <person name="Jensen O.N."/>
            <person name="Pelaez A.I."/>
            <person name="Sanchez J."/>
            <person name="Ferrer M."/>
        </authorList>
    </citation>
    <scope>NUCLEOTIDE SEQUENCE</scope>
</reference>
<dbReference type="EMBL" id="AUZX01010150">
    <property type="protein sequence ID" value="EQD49029.1"/>
    <property type="molecule type" value="Genomic_DNA"/>
</dbReference>
<comment type="caution">
    <text evidence="6">The sequence shown here is derived from an EMBL/GenBank/DDBJ whole genome shotgun (WGS) entry which is preliminary data.</text>
</comment>
<proteinExistence type="predicted"/>
<reference evidence="6" key="1">
    <citation type="submission" date="2013-08" db="EMBL/GenBank/DDBJ databases">
        <authorList>
            <person name="Mendez C."/>
            <person name="Richter M."/>
            <person name="Ferrer M."/>
            <person name="Sanchez J."/>
        </authorList>
    </citation>
    <scope>NUCLEOTIDE SEQUENCE</scope>
</reference>
<comment type="catalytic activity">
    <reaction evidence="3">
        <text>tRNA(Met) + L-methionine + ATP = L-methionyl-tRNA(Met) + AMP + diphosphate</text>
        <dbReference type="Rhea" id="RHEA:13481"/>
        <dbReference type="Rhea" id="RHEA-COMP:9667"/>
        <dbReference type="Rhea" id="RHEA-COMP:9698"/>
        <dbReference type="ChEBI" id="CHEBI:30616"/>
        <dbReference type="ChEBI" id="CHEBI:33019"/>
        <dbReference type="ChEBI" id="CHEBI:57844"/>
        <dbReference type="ChEBI" id="CHEBI:78442"/>
        <dbReference type="ChEBI" id="CHEBI:78530"/>
        <dbReference type="ChEBI" id="CHEBI:456215"/>
        <dbReference type="EC" id="6.1.1.10"/>
    </reaction>
</comment>
<evidence type="ECO:0000256" key="2">
    <source>
        <dbReference type="ARBA" id="ARBA00022884"/>
    </source>
</evidence>
<dbReference type="Pfam" id="PF01588">
    <property type="entry name" value="tRNA_bind"/>
    <property type="match status" value="1"/>
</dbReference>
<gene>
    <name evidence="6" type="ORF">B1A_13842</name>
</gene>
<dbReference type="GO" id="GO:0006418">
    <property type="term" value="P:tRNA aminoacylation for protein translation"/>
    <property type="evidence" value="ECO:0007669"/>
    <property type="project" value="InterPro"/>
</dbReference>
<evidence type="ECO:0000256" key="1">
    <source>
        <dbReference type="ARBA" id="ARBA00022555"/>
    </source>
</evidence>
<protein>
    <submittedName>
        <fullName evidence="6">Methionyl-tRNA synthetase</fullName>
    </submittedName>
</protein>
<dbReference type="SUPFAM" id="SSF47323">
    <property type="entry name" value="Anticodon-binding domain of a subclass of class I aminoacyl-tRNA synthetases"/>
    <property type="match status" value="1"/>
</dbReference>
<dbReference type="AlphaFoldDB" id="T1B7R1"/>
<keyword evidence="1" id="KW-0820">tRNA-binding</keyword>
<evidence type="ECO:0000259" key="5">
    <source>
        <dbReference type="PROSITE" id="PS50886"/>
    </source>
</evidence>
<dbReference type="InterPro" id="IPR012340">
    <property type="entry name" value="NA-bd_OB-fold"/>
</dbReference>
<evidence type="ECO:0000313" key="6">
    <source>
        <dbReference type="EMBL" id="EQD49029.1"/>
    </source>
</evidence>
<dbReference type="InterPro" id="IPR002547">
    <property type="entry name" value="tRNA-bd_dom"/>
</dbReference>
<dbReference type="PROSITE" id="PS50886">
    <property type="entry name" value="TRBD"/>
    <property type="match status" value="1"/>
</dbReference>
<dbReference type="PANTHER" id="PTHR11586:SF37">
    <property type="entry name" value="TRNA-BINDING DOMAIN-CONTAINING PROTEIN"/>
    <property type="match status" value="1"/>
</dbReference>
<dbReference type="Gene3D" id="2.40.50.140">
    <property type="entry name" value="Nucleic acid-binding proteins"/>
    <property type="match status" value="1"/>
</dbReference>
<evidence type="ECO:0000256" key="4">
    <source>
        <dbReference type="SAM" id="MobiDB-lite"/>
    </source>
</evidence>
<dbReference type="InterPro" id="IPR009080">
    <property type="entry name" value="tRNAsynth_Ia_anticodon-bd"/>
</dbReference>
<organism evidence="6">
    <name type="scientific">mine drainage metagenome</name>
    <dbReference type="NCBI Taxonomy" id="410659"/>
    <lineage>
        <taxon>unclassified sequences</taxon>
        <taxon>metagenomes</taxon>
        <taxon>ecological metagenomes</taxon>
    </lineage>
</organism>
<dbReference type="InterPro" id="IPR051270">
    <property type="entry name" value="Tyrosine-tRNA_ligase_regulator"/>
</dbReference>
<dbReference type="SUPFAM" id="SSF50249">
    <property type="entry name" value="Nucleic acid-binding proteins"/>
    <property type="match status" value="1"/>
</dbReference>
<dbReference type="GO" id="GO:0005524">
    <property type="term" value="F:ATP binding"/>
    <property type="evidence" value="ECO:0007669"/>
    <property type="project" value="InterPro"/>
</dbReference>
<name>T1B7R1_9ZZZZ</name>
<sequence length="262" mass="27668">AIATWLSPVLPFSSAEVHRMLGFSSGPGPGEWDRALEPLTTGQPLGEIRPLFPRAGRTARLDPTSTPTRASAPVLAIRAGTVRSVAPHPDADRLYVLGVDLGEETLRTIVAGMRAHYAPEELEGRRITVLANLAPRTIRRVTSQGMVLAAEAGETVVLLAPPEGVPPGTIIDGATADAPVITIEELAKTPLVVGRVEGSENETTSRIDIGGRRIEAEGTWPRGSMVIVRLAAPGADRGTVLSFRPEGPIRPSAEMPVGAKIR</sequence>
<dbReference type="PANTHER" id="PTHR11586">
    <property type="entry name" value="TRNA-AMINOACYLATION COFACTOR ARC1 FAMILY MEMBER"/>
    <property type="match status" value="1"/>
</dbReference>
<feature type="non-terminal residue" evidence="6">
    <location>
        <position position="1"/>
    </location>
</feature>
<evidence type="ECO:0000256" key="3">
    <source>
        <dbReference type="ARBA" id="ARBA00047364"/>
    </source>
</evidence>
<dbReference type="GO" id="GO:0004825">
    <property type="term" value="F:methionine-tRNA ligase activity"/>
    <property type="evidence" value="ECO:0007669"/>
    <property type="project" value="UniProtKB-EC"/>
</dbReference>
<keyword evidence="2" id="KW-0694">RNA-binding</keyword>
<dbReference type="GO" id="GO:0000049">
    <property type="term" value="F:tRNA binding"/>
    <property type="evidence" value="ECO:0007669"/>
    <property type="project" value="UniProtKB-KW"/>
</dbReference>
<keyword evidence="6" id="KW-0030">Aminoacyl-tRNA synthetase</keyword>
<dbReference type="Gene3D" id="1.10.730.10">
    <property type="entry name" value="Isoleucyl-tRNA Synthetase, Domain 1"/>
    <property type="match status" value="1"/>
</dbReference>
<feature type="domain" description="TRNA-binding" evidence="5">
    <location>
        <begin position="71"/>
        <end position="172"/>
    </location>
</feature>
<feature type="region of interest" description="Disordered" evidence="4">
    <location>
        <begin position="243"/>
        <end position="262"/>
    </location>
</feature>